<evidence type="ECO:0000256" key="14">
    <source>
        <dbReference type="PIRSR" id="PIRSR606262-3"/>
    </source>
</evidence>
<dbReference type="PANTHER" id="PTHR11644">
    <property type="entry name" value="CYTIDINE DEAMINASE"/>
    <property type="match status" value="1"/>
</dbReference>
<dbReference type="GO" id="GO:0008270">
    <property type="term" value="F:zinc ion binding"/>
    <property type="evidence" value="ECO:0007669"/>
    <property type="project" value="UniProtKB-UniRule"/>
</dbReference>
<dbReference type="RefSeq" id="WP_060929849.1">
    <property type="nucleotide sequence ID" value="NZ_KQ955289.1"/>
</dbReference>
<comment type="similarity">
    <text evidence="3 15">Belongs to the cytidine and deoxycytidylate deaminase family.</text>
</comment>
<evidence type="ECO:0000256" key="6">
    <source>
        <dbReference type="ARBA" id="ARBA00022723"/>
    </source>
</evidence>
<dbReference type="NCBIfam" id="TIGR01354">
    <property type="entry name" value="cyt_deam_tetra"/>
    <property type="match status" value="1"/>
</dbReference>
<evidence type="ECO:0000256" key="9">
    <source>
        <dbReference type="ARBA" id="ARBA00032005"/>
    </source>
</evidence>
<feature type="binding site" evidence="14">
    <location>
        <position position="86"/>
    </location>
    <ligand>
        <name>Zn(2+)</name>
        <dbReference type="ChEBI" id="CHEBI:29105"/>
        <note>catalytic</note>
    </ligand>
</feature>
<dbReference type="OrthoDB" id="9795347at2"/>
<dbReference type="InterPro" id="IPR002125">
    <property type="entry name" value="CMP_dCMP_dom"/>
</dbReference>
<dbReference type="EMBL" id="LRPM01000072">
    <property type="protein sequence ID" value="KWZ76635.1"/>
    <property type="molecule type" value="Genomic_DNA"/>
</dbReference>
<comment type="cofactor">
    <cofactor evidence="1 14 15">
        <name>Zn(2+)</name>
        <dbReference type="ChEBI" id="CHEBI:29105"/>
    </cofactor>
</comment>
<dbReference type="InterPro" id="IPR016192">
    <property type="entry name" value="APOBEC/CMP_deaminase_Zn-bd"/>
</dbReference>
<dbReference type="GO" id="GO:0042802">
    <property type="term" value="F:identical protein binding"/>
    <property type="evidence" value="ECO:0007669"/>
    <property type="project" value="UniProtKB-ARBA"/>
</dbReference>
<reference evidence="18" key="1">
    <citation type="submission" date="2016-01" db="EMBL/GenBank/DDBJ databases">
        <authorList>
            <person name="Mitreva M."/>
            <person name="Pepin K.H."/>
            <person name="Mihindukulasuriya K.A."/>
            <person name="Fulton R."/>
            <person name="Fronick C."/>
            <person name="O'Laughlin M."/>
            <person name="Miner T."/>
            <person name="Herter B."/>
            <person name="Rosa B.A."/>
            <person name="Cordes M."/>
            <person name="Tomlinson C."/>
            <person name="Wollam A."/>
            <person name="Palsikar V.B."/>
            <person name="Mardis E.R."/>
            <person name="Wilson R.K."/>
        </authorList>
    </citation>
    <scope>NUCLEOTIDE SEQUENCE [LARGE SCALE GENOMIC DNA]</scope>
    <source>
        <strain evidence="18">MJR8151</strain>
    </source>
</reference>
<gene>
    <name evidence="17" type="ORF">HMPREF3200_01730</name>
</gene>
<evidence type="ECO:0000256" key="3">
    <source>
        <dbReference type="ARBA" id="ARBA00006576"/>
    </source>
</evidence>
<comment type="caution">
    <text evidence="17">The sequence shown here is derived from an EMBL/GenBank/DDBJ whole genome shotgun (WGS) entry which is preliminary data.</text>
</comment>
<protein>
    <recommendedName>
        <fullName evidence="5 15">Cytidine deaminase</fullName>
        <ecNumber evidence="4 15">3.5.4.5</ecNumber>
    </recommendedName>
    <alternativeName>
        <fullName evidence="9 15">Cytidine aminohydrolase</fullName>
    </alternativeName>
</protein>
<accession>A0A133KB04</accession>
<dbReference type="GO" id="GO:0055086">
    <property type="term" value="P:nucleobase-containing small molecule metabolic process"/>
    <property type="evidence" value="ECO:0007669"/>
    <property type="project" value="UniProtKB-ARBA"/>
</dbReference>
<dbReference type="PATRIC" id="fig|33036.3.peg.1715"/>
<dbReference type="InterPro" id="IPR050202">
    <property type="entry name" value="Cyt/Deoxycyt_deaminase"/>
</dbReference>
<evidence type="ECO:0000256" key="2">
    <source>
        <dbReference type="ARBA" id="ARBA00003949"/>
    </source>
</evidence>
<keyword evidence="18" id="KW-1185">Reference proteome</keyword>
<sequence>MKNLEELIQRAIDNKENSYSPYSNFRVSALVLTKTGKLFEGINIENASYSATLCAERSALAAAISAGERKFDTIIITGDSEDTFPCGVCRQFMAEFFDDDTKLVIANSVSDYKIYTMDDLLPHSFSKKDLE</sequence>
<dbReference type="PROSITE" id="PS00903">
    <property type="entry name" value="CYT_DCMP_DEAMINASES_1"/>
    <property type="match status" value="1"/>
</dbReference>
<dbReference type="GO" id="GO:0004126">
    <property type="term" value="F:cytidine deaminase activity"/>
    <property type="evidence" value="ECO:0007669"/>
    <property type="project" value="UniProtKB-UniRule"/>
</dbReference>
<evidence type="ECO:0000256" key="1">
    <source>
        <dbReference type="ARBA" id="ARBA00001947"/>
    </source>
</evidence>
<evidence type="ECO:0000256" key="11">
    <source>
        <dbReference type="ARBA" id="ARBA00049558"/>
    </source>
</evidence>
<dbReference type="EC" id="3.5.4.5" evidence="4 15"/>
<dbReference type="STRING" id="33036.HMPREF3200_01730"/>
<feature type="binding site" evidence="14">
    <location>
        <position position="89"/>
    </location>
    <ligand>
        <name>Zn(2+)</name>
        <dbReference type="ChEBI" id="CHEBI:29105"/>
        <note>catalytic</note>
    </ligand>
</feature>
<dbReference type="InterPro" id="IPR006262">
    <property type="entry name" value="Cyt_deam_tetra"/>
</dbReference>
<evidence type="ECO:0000256" key="10">
    <source>
        <dbReference type="ARBA" id="ARBA00049252"/>
    </source>
</evidence>
<comment type="catalytic activity">
    <reaction evidence="11 15">
        <text>cytidine + H2O + H(+) = uridine + NH4(+)</text>
        <dbReference type="Rhea" id="RHEA:16069"/>
        <dbReference type="ChEBI" id="CHEBI:15377"/>
        <dbReference type="ChEBI" id="CHEBI:15378"/>
        <dbReference type="ChEBI" id="CHEBI:16704"/>
        <dbReference type="ChEBI" id="CHEBI:17562"/>
        <dbReference type="ChEBI" id="CHEBI:28938"/>
        <dbReference type="EC" id="3.5.4.5"/>
    </reaction>
</comment>
<dbReference type="InterPro" id="IPR016193">
    <property type="entry name" value="Cytidine_deaminase-like"/>
</dbReference>
<evidence type="ECO:0000256" key="13">
    <source>
        <dbReference type="PIRSR" id="PIRSR606262-2"/>
    </source>
</evidence>
<dbReference type="PANTHER" id="PTHR11644:SF2">
    <property type="entry name" value="CYTIDINE DEAMINASE"/>
    <property type="match status" value="1"/>
</dbReference>
<evidence type="ECO:0000256" key="4">
    <source>
        <dbReference type="ARBA" id="ARBA00012783"/>
    </source>
</evidence>
<dbReference type="GO" id="GO:0005829">
    <property type="term" value="C:cytosol"/>
    <property type="evidence" value="ECO:0007669"/>
    <property type="project" value="TreeGrafter"/>
</dbReference>
<comment type="catalytic activity">
    <reaction evidence="10 15">
        <text>2'-deoxycytidine + H2O + H(+) = 2'-deoxyuridine + NH4(+)</text>
        <dbReference type="Rhea" id="RHEA:13433"/>
        <dbReference type="ChEBI" id="CHEBI:15377"/>
        <dbReference type="ChEBI" id="CHEBI:15378"/>
        <dbReference type="ChEBI" id="CHEBI:15698"/>
        <dbReference type="ChEBI" id="CHEBI:16450"/>
        <dbReference type="ChEBI" id="CHEBI:28938"/>
        <dbReference type="EC" id="3.5.4.5"/>
    </reaction>
</comment>
<feature type="binding site" evidence="13">
    <location>
        <begin position="43"/>
        <end position="49"/>
    </location>
    <ligand>
        <name>substrate</name>
    </ligand>
</feature>
<evidence type="ECO:0000313" key="17">
    <source>
        <dbReference type="EMBL" id="KWZ76635.1"/>
    </source>
</evidence>
<feature type="domain" description="CMP/dCMP-type deaminase" evidence="16">
    <location>
        <begin position="2"/>
        <end position="128"/>
    </location>
</feature>
<evidence type="ECO:0000256" key="12">
    <source>
        <dbReference type="PIRSR" id="PIRSR606262-1"/>
    </source>
</evidence>
<evidence type="ECO:0000256" key="15">
    <source>
        <dbReference type="RuleBase" id="RU364006"/>
    </source>
</evidence>
<keyword evidence="8 14" id="KW-0862">Zinc</keyword>
<comment type="function">
    <text evidence="2 15">This enzyme scavenges exogenous and endogenous cytidine and 2'-deoxycytidine for UMP synthesis.</text>
</comment>
<proteinExistence type="inferred from homology"/>
<dbReference type="GO" id="GO:0072527">
    <property type="term" value="P:pyrimidine-containing compound metabolic process"/>
    <property type="evidence" value="ECO:0007669"/>
    <property type="project" value="UniProtKB-ARBA"/>
</dbReference>
<evidence type="ECO:0000313" key="18">
    <source>
        <dbReference type="Proteomes" id="UP000070383"/>
    </source>
</evidence>
<keyword evidence="7 15" id="KW-0378">Hydrolase</keyword>
<dbReference type="FunFam" id="3.40.140.10:FF:000008">
    <property type="entry name" value="Cytidine deaminase"/>
    <property type="match status" value="1"/>
</dbReference>
<dbReference type="AlphaFoldDB" id="A0A133KB04"/>
<feature type="binding site" evidence="14">
    <location>
        <position position="54"/>
    </location>
    <ligand>
        <name>Zn(2+)</name>
        <dbReference type="ChEBI" id="CHEBI:29105"/>
        <note>catalytic</note>
    </ligand>
</feature>
<dbReference type="PROSITE" id="PS51747">
    <property type="entry name" value="CYT_DCMP_DEAMINASES_2"/>
    <property type="match status" value="1"/>
</dbReference>
<dbReference type="CDD" id="cd01283">
    <property type="entry name" value="cytidine_deaminase"/>
    <property type="match status" value="1"/>
</dbReference>
<evidence type="ECO:0000256" key="8">
    <source>
        <dbReference type="ARBA" id="ARBA00022833"/>
    </source>
</evidence>
<evidence type="ECO:0000259" key="16">
    <source>
        <dbReference type="PROSITE" id="PS51747"/>
    </source>
</evidence>
<keyword evidence="6 14" id="KW-0479">Metal-binding</keyword>
<feature type="active site" description="Proton donor" evidence="12">
    <location>
        <position position="56"/>
    </location>
</feature>
<dbReference type="SUPFAM" id="SSF53927">
    <property type="entry name" value="Cytidine deaminase-like"/>
    <property type="match status" value="1"/>
</dbReference>
<dbReference type="Proteomes" id="UP000070383">
    <property type="component" value="Unassembled WGS sequence"/>
</dbReference>
<evidence type="ECO:0000256" key="5">
    <source>
        <dbReference type="ARBA" id="ARBA00018266"/>
    </source>
</evidence>
<dbReference type="NCBIfam" id="NF004064">
    <property type="entry name" value="PRK05578.1"/>
    <property type="match status" value="1"/>
</dbReference>
<evidence type="ECO:0000256" key="7">
    <source>
        <dbReference type="ARBA" id="ARBA00022801"/>
    </source>
</evidence>
<organism evidence="17 18">
    <name type="scientific">Anaerococcus tetradius</name>
    <dbReference type="NCBI Taxonomy" id="33036"/>
    <lineage>
        <taxon>Bacteria</taxon>
        <taxon>Bacillati</taxon>
        <taxon>Bacillota</taxon>
        <taxon>Tissierellia</taxon>
        <taxon>Tissierellales</taxon>
        <taxon>Peptoniphilaceae</taxon>
        <taxon>Anaerococcus</taxon>
    </lineage>
</organism>
<dbReference type="Pfam" id="PF00383">
    <property type="entry name" value="dCMP_cyt_deam_1"/>
    <property type="match status" value="1"/>
</dbReference>
<dbReference type="Gene3D" id="3.40.140.10">
    <property type="entry name" value="Cytidine Deaminase, domain 2"/>
    <property type="match status" value="1"/>
</dbReference>
<name>A0A133KB04_9FIRM</name>